<sequence>MHPRFRPKHQKLILQCYPAGRGTDKKPNPSELSYLLYYVSTRRAKLTKVGLFLDHKAQSDVYRGRSGNVQVTLDILRALIEKCPEDLNLFANNVVNILTAVVSSNDLALSEYAIPVFDIFCLKQDGVLLRGDPLYIKSFQRLVDLYLEIARGTDSGPNAIQWKLVGIEAMKSIASSVSVSTPSGQSQLEDIIPILLNSLCLDTDGSILKELQRDISNQDSARTGRSSIQLSRSAAANGDNASQKQLLHTAIRALYHFFETTSTDALKKATKTTIDYILTNKSPMQWSETLLEIVTKRALVQTRFAVVTELVEYLVVLSPTDLSRQLTVARLISSLLSSSVNMIGLSVIDVLRMLLHAQLQVLKAVAPSGLKKGTPSAFDLLLTLKECVIALGSHNYYSGQISDMISEILLKCECYQKSSTSNSAVISKLEVNHVGNGSSNNNTTNNNTPNITAALQNAGNSVNTIFLINGLQTISSILSIKGSGPSSLSVITWDGTQHLVNHPSFEVRVAYANAMIQFLDHVGLKLESKVKTLSKFNVLQGPLGELLIELYRLTTTSGNDDQRTENYLIVYHLIYAIIRHSADRGILRACSFALALDRVTNEILTGENVNYTFDQAVAFSSIALSILYHVGATFESMPFFNRVSQDIKTRQEGKVWFTPIDVFTYPENQDKLFLEDLAKVEGAPQLPEYNAENKHLVKAIDESELISVLSAAISEFHPGISLHKDLSLSDGNYPVLRVPTFPMQLTSAADSGNDGSRARSLKQLNNKLLSVRSNSSTKGPGTPKLQDPPLEFTTHITDTNGARVRASSILGSRSVHTIADLRRDFSPRVEDLKRAAESGYQVRIGASPMSSSATSAASADDIKSFKSLKKFDVASFLSSL</sequence>
<dbReference type="SUPFAM" id="SSF48371">
    <property type="entry name" value="ARM repeat"/>
    <property type="match status" value="1"/>
</dbReference>
<evidence type="ECO:0000313" key="5">
    <source>
        <dbReference type="Proteomes" id="UP000242525"/>
    </source>
</evidence>
<dbReference type="Proteomes" id="UP000242525">
    <property type="component" value="Unassembled WGS sequence"/>
</dbReference>
<dbReference type="InterPro" id="IPR049150">
    <property type="entry name" value="EFR3_HEAT-like_rpt"/>
</dbReference>
<keyword evidence="4" id="KW-0418">Kinase</keyword>
<organism evidence="4 5">
    <name type="scientific">Geotrichum candidum</name>
    <name type="common">Oospora lactis</name>
    <name type="synonym">Dipodascus geotrichum</name>
    <dbReference type="NCBI Taxonomy" id="1173061"/>
    <lineage>
        <taxon>Eukaryota</taxon>
        <taxon>Fungi</taxon>
        <taxon>Dikarya</taxon>
        <taxon>Ascomycota</taxon>
        <taxon>Saccharomycotina</taxon>
        <taxon>Dipodascomycetes</taxon>
        <taxon>Dipodascales</taxon>
        <taxon>Dipodascaceae</taxon>
        <taxon>Geotrichum</taxon>
    </lineage>
</organism>
<reference evidence="4" key="1">
    <citation type="submission" date="2014-03" db="EMBL/GenBank/DDBJ databases">
        <authorList>
            <person name="Casaregola S."/>
        </authorList>
    </citation>
    <scope>NUCLEOTIDE SEQUENCE [LARGE SCALE GENOMIC DNA]</scope>
    <source>
        <strain evidence="4">CLIB 918</strain>
    </source>
</reference>
<dbReference type="STRING" id="1173061.A0A0J9X6M4"/>
<gene>
    <name evidence="4" type="ORF">BN980_GECA03s01957g</name>
</gene>
<feature type="compositionally biased region" description="Polar residues" evidence="3">
    <location>
        <begin position="770"/>
        <end position="779"/>
    </location>
</feature>
<dbReference type="GO" id="GO:0072659">
    <property type="term" value="P:protein localization to plasma membrane"/>
    <property type="evidence" value="ECO:0007669"/>
    <property type="project" value="InterPro"/>
</dbReference>
<comment type="caution">
    <text evidence="4">The sequence shown here is derived from an EMBL/GenBank/DDBJ whole genome shotgun (WGS) entry which is preliminary data.</text>
</comment>
<dbReference type="GO" id="GO:0016301">
    <property type="term" value="F:kinase activity"/>
    <property type="evidence" value="ECO:0007669"/>
    <property type="project" value="UniProtKB-KW"/>
</dbReference>
<dbReference type="EMBL" id="CCBN010000003">
    <property type="protein sequence ID" value="CDO52438.1"/>
    <property type="molecule type" value="Genomic_DNA"/>
</dbReference>
<dbReference type="AlphaFoldDB" id="A0A0J9X6M4"/>
<keyword evidence="5" id="KW-1185">Reference proteome</keyword>
<dbReference type="Pfam" id="PF21072">
    <property type="entry name" value="EFR3"/>
    <property type="match status" value="1"/>
</dbReference>
<dbReference type="OrthoDB" id="19232at2759"/>
<comment type="similarity">
    <text evidence="1">Belongs to the EFR3 family.</text>
</comment>
<keyword evidence="4" id="KW-0808">Transferase</keyword>
<protein>
    <recommendedName>
        <fullName evidence="2">Protein EFR3</fullName>
    </recommendedName>
</protein>
<dbReference type="InterPro" id="IPR039786">
    <property type="entry name" value="EFR3"/>
</dbReference>
<evidence type="ECO:0000256" key="2">
    <source>
        <dbReference type="ARBA" id="ARBA00017967"/>
    </source>
</evidence>
<evidence type="ECO:0000256" key="1">
    <source>
        <dbReference type="ARBA" id="ARBA00010216"/>
    </source>
</evidence>
<dbReference type="InterPro" id="IPR016024">
    <property type="entry name" value="ARM-type_fold"/>
</dbReference>
<dbReference type="PANTHER" id="PTHR47766:SF1">
    <property type="entry name" value="PROTEIN EFR3"/>
    <property type="match status" value="1"/>
</dbReference>
<evidence type="ECO:0000256" key="3">
    <source>
        <dbReference type="SAM" id="MobiDB-lite"/>
    </source>
</evidence>
<feature type="region of interest" description="Disordered" evidence="3">
    <location>
        <begin position="770"/>
        <end position="789"/>
    </location>
</feature>
<dbReference type="GO" id="GO:0005886">
    <property type="term" value="C:plasma membrane"/>
    <property type="evidence" value="ECO:0007669"/>
    <property type="project" value="TreeGrafter"/>
</dbReference>
<dbReference type="PANTHER" id="PTHR47766">
    <property type="entry name" value="PROTEIN EFR3"/>
    <property type="match status" value="1"/>
</dbReference>
<proteinExistence type="inferred from homology"/>
<name>A0A0J9X6M4_GEOCN</name>
<evidence type="ECO:0000313" key="4">
    <source>
        <dbReference type="EMBL" id="CDO52438.1"/>
    </source>
</evidence>
<accession>A0A0J9X6M4</accession>